<dbReference type="RefSeq" id="YP_010731747.1">
    <property type="nucleotide sequence ID" value="NC_072811.1"/>
</dbReference>
<protein>
    <submittedName>
        <fullName evidence="1">Putative terminase small subunit</fullName>
    </submittedName>
</protein>
<evidence type="ECO:0000313" key="1">
    <source>
        <dbReference type="EMBL" id="AXC34276.1"/>
    </source>
</evidence>
<sequence>MEDTKSKAAYAAFLLQERDPFKAACLLCPDNTGQALWYATNWANDEDVIAEMNRLRSDAKNVQAIASKFDLARFYWDLANNEKIDPKDRIAAAEKYGAVAGIYDPKANTTTNINVDAAPRVMVVKDHGTNDEWAQKVAKQQRELVNGRYVANTTKH</sequence>
<proteinExistence type="predicted"/>
<dbReference type="GeneID" id="79513868"/>
<dbReference type="KEGG" id="vg:79513868"/>
<reference evidence="2" key="1">
    <citation type="submission" date="2018-05" db="EMBL/GenBank/DDBJ databases">
        <title>Exploring Bacteriophages for Innovative Applications.</title>
        <authorList>
            <person name="Olsen N.S."/>
            <person name="Kot W."/>
            <person name="Hansen L.H."/>
        </authorList>
    </citation>
    <scope>NUCLEOTIDE SEQUENCE [LARGE SCALE GENOMIC DNA]</scope>
</reference>
<organism evidence="1 2">
    <name type="scientific">Escherichia phage Halfdan</name>
    <dbReference type="NCBI Taxonomy" id="2234092"/>
    <lineage>
        <taxon>Viruses</taxon>
        <taxon>Duplodnaviria</taxon>
        <taxon>Heunggongvirae</taxon>
        <taxon>Uroviricota</taxon>
        <taxon>Caudoviricetes</taxon>
        <taxon>Halfdanvirus</taxon>
        <taxon>Halfdanvirus halfdan</taxon>
    </lineage>
</organism>
<keyword evidence="2" id="KW-1185">Reference proteome</keyword>
<name>A0A2Z5H3A4_9CAUD</name>
<dbReference type="Proteomes" id="UP000252726">
    <property type="component" value="Segment"/>
</dbReference>
<evidence type="ECO:0000313" key="2">
    <source>
        <dbReference type="Proteomes" id="UP000252726"/>
    </source>
</evidence>
<dbReference type="EMBL" id="MH362766">
    <property type="protein sequence ID" value="AXC34276.1"/>
    <property type="molecule type" value="Genomic_DNA"/>
</dbReference>
<accession>A0A2Z5H3A4</accession>